<comment type="caution">
    <text evidence="1">The sequence shown here is derived from an EMBL/GenBank/DDBJ whole genome shotgun (WGS) entry which is preliminary data.</text>
</comment>
<sequence length="62" mass="7615">MQFEYRYRVDADLRSLERHNSWWFRESETPFDEWLVSVKNDPVWRVVRDKIPVEFGVSPELA</sequence>
<evidence type="ECO:0000313" key="2">
    <source>
        <dbReference type="Proteomes" id="UP001165136"/>
    </source>
</evidence>
<accession>A0A9W6R7V9</accession>
<protein>
    <submittedName>
        <fullName evidence="1">Uncharacterized protein</fullName>
    </submittedName>
</protein>
<organism evidence="1 2">
    <name type="scientific">Amycolatopsis taiwanensis</name>
    <dbReference type="NCBI Taxonomy" id="342230"/>
    <lineage>
        <taxon>Bacteria</taxon>
        <taxon>Bacillati</taxon>
        <taxon>Actinomycetota</taxon>
        <taxon>Actinomycetes</taxon>
        <taxon>Pseudonocardiales</taxon>
        <taxon>Pseudonocardiaceae</taxon>
        <taxon>Amycolatopsis</taxon>
    </lineage>
</organism>
<evidence type="ECO:0000313" key="1">
    <source>
        <dbReference type="EMBL" id="GLY70991.1"/>
    </source>
</evidence>
<proteinExistence type="predicted"/>
<dbReference type="EMBL" id="BSTI01000029">
    <property type="protein sequence ID" value="GLY70991.1"/>
    <property type="molecule type" value="Genomic_DNA"/>
</dbReference>
<gene>
    <name evidence="1" type="ORF">Atai01_76100</name>
</gene>
<dbReference type="Proteomes" id="UP001165136">
    <property type="component" value="Unassembled WGS sequence"/>
</dbReference>
<name>A0A9W6R7V9_9PSEU</name>
<dbReference type="AlphaFoldDB" id="A0A9W6R7V9"/>
<keyword evidence="2" id="KW-1185">Reference proteome</keyword>
<reference evidence="1" key="1">
    <citation type="submission" date="2023-03" db="EMBL/GenBank/DDBJ databases">
        <title>Amycolatopsis taiwanensis NBRC 103393.</title>
        <authorList>
            <person name="Ichikawa N."/>
            <person name="Sato H."/>
            <person name="Tonouchi N."/>
        </authorList>
    </citation>
    <scope>NUCLEOTIDE SEQUENCE</scope>
    <source>
        <strain evidence="1">NBRC 103393</strain>
    </source>
</reference>
<dbReference type="RefSeq" id="WP_156960667.1">
    <property type="nucleotide sequence ID" value="NZ_BSTI01000029.1"/>
</dbReference>